<dbReference type="OrthoDB" id="2389038at2759"/>
<accession>A0A9N9A4L1</accession>
<comment type="caution">
    <text evidence="1">The sequence shown here is derived from an EMBL/GenBank/DDBJ whole genome shotgun (WGS) entry which is preliminary data.</text>
</comment>
<feature type="non-terminal residue" evidence="1">
    <location>
        <position position="475"/>
    </location>
</feature>
<dbReference type="Proteomes" id="UP000789570">
    <property type="component" value="Unassembled WGS sequence"/>
</dbReference>
<protein>
    <submittedName>
        <fullName evidence="1">10924_t:CDS:1</fullName>
    </submittedName>
</protein>
<organism evidence="1 2">
    <name type="scientific">Funneliformis caledonium</name>
    <dbReference type="NCBI Taxonomy" id="1117310"/>
    <lineage>
        <taxon>Eukaryota</taxon>
        <taxon>Fungi</taxon>
        <taxon>Fungi incertae sedis</taxon>
        <taxon>Mucoromycota</taxon>
        <taxon>Glomeromycotina</taxon>
        <taxon>Glomeromycetes</taxon>
        <taxon>Glomerales</taxon>
        <taxon>Glomeraceae</taxon>
        <taxon>Funneliformis</taxon>
    </lineage>
</organism>
<gene>
    <name evidence="1" type="ORF">FCALED_LOCUS4494</name>
</gene>
<evidence type="ECO:0000313" key="2">
    <source>
        <dbReference type="Proteomes" id="UP000789570"/>
    </source>
</evidence>
<reference evidence="1" key="1">
    <citation type="submission" date="2021-06" db="EMBL/GenBank/DDBJ databases">
        <authorList>
            <person name="Kallberg Y."/>
            <person name="Tangrot J."/>
            <person name="Rosling A."/>
        </authorList>
    </citation>
    <scope>NUCLEOTIDE SEQUENCE</scope>
    <source>
        <strain evidence="1">UK204</strain>
    </source>
</reference>
<proteinExistence type="predicted"/>
<dbReference type="AlphaFoldDB" id="A0A9N9A4L1"/>
<keyword evidence="2" id="KW-1185">Reference proteome</keyword>
<dbReference type="EMBL" id="CAJVPQ010000884">
    <property type="protein sequence ID" value="CAG8516941.1"/>
    <property type="molecule type" value="Genomic_DNA"/>
</dbReference>
<sequence length="475" mass="54292">EANTLRKNPKTILNNSSNSEIIKSVKSLEETFKKFTEPEAHTTTADFLRVACLMILRVRCGLQKVVCETSSSSRNSNNYEEKELHLDELEIARVITQGASKATATVMENVDAKLKSNQKHNLSDTSKPTDGIENGTVKKIKTIQEPSISPSINCDNETEEQDEQIEMDFASIRKQLEMEPLVEYGLKWSDPYEILSFSSVIVLSWPCPYSKFFTNREWDQIIRTNPYVIQYPIIPSSTSNILREAAIMHLMGKESYMQPDESELSKAVARTFNDLCDIPIHSSVKTSEELHCDKLLYPYIISLFFGRLAEYEVRLNRTVSGTQKRPDFSCVVDDVPILNSEFKPLGVTPFKRKKDFTKVHLRAKKSINQQLNLKGGPGEAGLLMNMADEVESFFMELRSGLYCSWSFLRTRLSIDKASMPLIESNFCHFVALEKQVNKLAEDFKRRSQEFTPPLQMQFMTEFPDSPQLRKLLELS</sequence>
<evidence type="ECO:0000313" key="1">
    <source>
        <dbReference type="EMBL" id="CAG8516941.1"/>
    </source>
</evidence>
<name>A0A9N9A4L1_9GLOM</name>